<dbReference type="GO" id="GO:0016491">
    <property type="term" value="F:oxidoreductase activity"/>
    <property type="evidence" value="ECO:0007669"/>
    <property type="project" value="UniProtKB-KW"/>
</dbReference>
<dbReference type="Proteomes" id="UP000004994">
    <property type="component" value="Chromosome 6"/>
</dbReference>
<dbReference type="STRING" id="4081.A0A3Q7GTU4"/>
<dbReference type="InterPro" id="IPR036812">
    <property type="entry name" value="NAD(P)_OxRdtase_dom_sf"/>
</dbReference>
<dbReference type="AlphaFoldDB" id="A0A3Q7GTU4"/>
<organism evidence="3">
    <name type="scientific">Solanum lycopersicum</name>
    <name type="common">Tomato</name>
    <name type="synonym">Lycopersicon esculentum</name>
    <dbReference type="NCBI Taxonomy" id="4081"/>
    <lineage>
        <taxon>Eukaryota</taxon>
        <taxon>Viridiplantae</taxon>
        <taxon>Streptophyta</taxon>
        <taxon>Embryophyta</taxon>
        <taxon>Tracheophyta</taxon>
        <taxon>Spermatophyta</taxon>
        <taxon>Magnoliopsida</taxon>
        <taxon>eudicotyledons</taxon>
        <taxon>Gunneridae</taxon>
        <taxon>Pentapetalae</taxon>
        <taxon>asterids</taxon>
        <taxon>lamiids</taxon>
        <taxon>Solanales</taxon>
        <taxon>Solanaceae</taxon>
        <taxon>Solanoideae</taxon>
        <taxon>Solaneae</taxon>
        <taxon>Solanum</taxon>
        <taxon>Solanum subgen. Lycopersicon</taxon>
    </lineage>
</organism>
<keyword evidence="1" id="KW-0560">Oxidoreductase</keyword>
<sequence length="130" mass="14487">MASCNTFTPGGIPSCRNFTRTFRSSSPTWRKSGVVTAKLAQKNAMQYRKLGDSDLNISEITIGTMTFGEQNTEKEAHEILSYAFDQGINIIDTAEAYPVPMRKETQGATDLYISSWMKSQPRDKGLMAFC</sequence>
<reference evidence="3" key="1">
    <citation type="journal article" date="2012" name="Nature">
        <title>The tomato genome sequence provides insights into fleshy fruit evolution.</title>
        <authorList>
            <consortium name="Tomato Genome Consortium"/>
        </authorList>
    </citation>
    <scope>NUCLEOTIDE SEQUENCE [LARGE SCALE GENOMIC DNA]</scope>
    <source>
        <strain evidence="3">cv. Heinz 1706</strain>
    </source>
</reference>
<protein>
    <recommendedName>
        <fullName evidence="2">NADP-dependent oxidoreductase domain-containing protein</fullName>
    </recommendedName>
</protein>
<accession>A0A3Q7GTU4</accession>
<keyword evidence="4" id="KW-1185">Reference proteome</keyword>
<dbReference type="PANTHER" id="PTHR43364:SF4">
    <property type="entry name" value="NAD(P)-LINKED OXIDOREDUCTASE SUPERFAMILY PROTEIN"/>
    <property type="match status" value="1"/>
</dbReference>
<evidence type="ECO:0000313" key="3">
    <source>
        <dbReference type="EnsemblPlants" id="Solyc06g053600.3.1"/>
    </source>
</evidence>
<evidence type="ECO:0000313" key="4">
    <source>
        <dbReference type="Proteomes" id="UP000004994"/>
    </source>
</evidence>
<name>A0A3Q7GTU4_SOLLC</name>
<reference evidence="3" key="2">
    <citation type="submission" date="2019-01" db="UniProtKB">
        <authorList>
            <consortium name="EnsemblPlants"/>
        </authorList>
    </citation>
    <scope>IDENTIFICATION</scope>
    <source>
        <strain evidence="3">cv. Heinz 1706</strain>
    </source>
</reference>
<feature type="domain" description="NADP-dependent oxidoreductase" evidence="2">
    <location>
        <begin position="59"/>
        <end position="123"/>
    </location>
</feature>
<dbReference type="Pfam" id="PF00248">
    <property type="entry name" value="Aldo_ket_red"/>
    <property type="match status" value="1"/>
</dbReference>
<dbReference type="InParanoid" id="A0A3Q7GTU4"/>
<dbReference type="Gene3D" id="3.20.20.100">
    <property type="entry name" value="NADP-dependent oxidoreductase domain"/>
    <property type="match status" value="1"/>
</dbReference>
<dbReference type="Gramene" id="Solyc06g053600.3.1">
    <property type="protein sequence ID" value="Solyc06g053600.3.1"/>
    <property type="gene ID" value="Solyc06g053600.3"/>
</dbReference>
<evidence type="ECO:0000256" key="1">
    <source>
        <dbReference type="ARBA" id="ARBA00023002"/>
    </source>
</evidence>
<dbReference type="EnsemblPlants" id="Solyc06g053600.3.1">
    <property type="protein sequence ID" value="Solyc06g053600.3.1"/>
    <property type="gene ID" value="Solyc06g053600.3"/>
</dbReference>
<dbReference type="PANTHER" id="PTHR43364">
    <property type="entry name" value="NADH-SPECIFIC METHYLGLYOXAL REDUCTASE-RELATED"/>
    <property type="match status" value="1"/>
</dbReference>
<proteinExistence type="predicted"/>
<dbReference type="InterPro" id="IPR023210">
    <property type="entry name" value="NADP_OxRdtase_dom"/>
</dbReference>
<dbReference type="SUPFAM" id="SSF51430">
    <property type="entry name" value="NAD(P)-linked oxidoreductase"/>
    <property type="match status" value="1"/>
</dbReference>
<dbReference type="InterPro" id="IPR050523">
    <property type="entry name" value="AKR_Detox_Biosynth"/>
</dbReference>
<evidence type="ECO:0000259" key="2">
    <source>
        <dbReference type="Pfam" id="PF00248"/>
    </source>
</evidence>